<feature type="region of interest" description="Disordered" evidence="4">
    <location>
        <begin position="66"/>
        <end position="85"/>
    </location>
</feature>
<keyword evidence="2 5" id="KW-1133">Transmembrane helix</keyword>
<dbReference type="InterPro" id="IPR028143">
    <property type="entry name" value="Get2/sif1"/>
</dbReference>
<feature type="transmembrane region" description="Helical" evidence="5">
    <location>
        <begin position="325"/>
        <end position="347"/>
    </location>
</feature>
<reference evidence="6 7" key="1">
    <citation type="submission" date="2023-03" db="EMBL/GenBank/DDBJ databases">
        <title>Mating type loci evolution in Malassezia.</title>
        <authorList>
            <person name="Coelho M.A."/>
        </authorList>
    </citation>
    <scope>NUCLEOTIDE SEQUENCE [LARGE SCALE GENOMIC DNA]</scope>
    <source>
        <strain evidence="6 7">CBS 13387</strain>
    </source>
</reference>
<feature type="compositionally biased region" description="Polar residues" evidence="4">
    <location>
        <begin position="22"/>
        <end position="31"/>
    </location>
</feature>
<keyword evidence="3 5" id="KW-0472">Membrane</keyword>
<organism evidence="6 7">
    <name type="scientific">Malassezia arunalokei</name>
    <dbReference type="NCBI Taxonomy" id="1514897"/>
    <lineage>
        <taxon>Eukaryota</taxon>
        <taxon>Fungi</taxon>
        <taxon>Dikarya</taxon>
        <taxon>Basidiomycota</taxon>
        <taxon>Ustilaginomycotina</taxon>
        <taxon>Malasseziomycetes</taxon>
        <taxon>Malasseziales</taxon>
        <taxon>Malasseziaceae</taxon>
        <taxon>Malassezia</taxon>
    </lineage>
</organism>
<dbReference type="Proteomes" id="UP001217582">
    <property type="component" value="Chromosome 3"/>
</dbReference>
<dbReference type="Pfam" id="PF08690">
    <property type="entry name" value="GET2"/>
    <property type="match status" value="1"/>
</dbReference>
<proteinExistence type="predicted"/>
<dbReference type="AlphaFoldDB" id="A0AAJ5YYY6"/>
<feature type="region of interest" description="Disordered" evidence="4">
    <location>
        <begin position="1"/>
        <end position="57"/>
    </location>
</feature>
<evidence type="ECO:0000256" key="4">
    <source>
        <dbReference type="SAM" id="MobiDB-lite"/>
    </source>
</evidence>
<evidence type="ECO:0000313" key="6">
    <source>
        <dbReference type="EMBL" id="WFD15511.1"/>
    </source>
</evidence>
<protein>
    <submittedName>
        <fullName evidence="6">Uncharacterized protein</fullName>
    </submittedName>
</protein>
<evidence type="ECO:0000313" key="7">
    <source>
        <dbReference type="Proteomes" id="UP001217582"/>
    </source>
</evidence>
<dbReference type="PANTHER" id="PTHR28263:SF1">
    <property type="entry name" value="GOLGI TO ER TRAFFIC PROTEIN 2"/>
    <property type="match status" value="1"/>
</dbReference>
<evidence type="ECO:0000256" key="5">
    <source>
        <dbReference type="SAM" id="Phobius"/>
    </source>
</evidence>
<feature type="compositionally biased region" description="Basic and acidic residues" evidence="4">
    <location>
        <begin position="1"/>
        <end position="10"/>
    </location>
</feature>
<keyword evidence="1 5" id="KW-0812">Transmembrane</keyword>
<keyword evidence="7" id="KW-1185">Reference proteome</keyword>
<evidence type="ECO:0000256" key="3">
    <source>
        <dbReference type="ARBA" id="ARBA00023136"/>
    </source>
</evidence>
<accession>A0AAJ5YYY6</accession>
<evidence type="ECO:0000256" key="1">
    <source>
        <dbReference type="ARBA" id="ARBA00022692"/>
    </source>
</evidence>
<dbReference type="GO" id="GO:0006890">
    <property type="term" value="P:retrograde vesicle-mediated transport, Golgi to endoplasmic reticulum"/>
    <property type="evidence" value="ECO:0007669"/>
    <property type="project" value="TreeGrafter"/>
</dbReference>
<dbReference type="EMBL" id="CP119918">
    <property type="protein sequence ID" value="WFD15511.1"/>
    <property type="molecule type" value="Genomic_DNA"/>
</dbReference>
<dbReference type="PANTHER" id="PTHR28263">
    <property type="entry name" value="GOLGI TO ER TRAFFIC PROTEIN 2"/>
    <property type="match status" value="1"/>
</dbReference>
<gene>
    <name evidence="6" type="ORF">MARU1_001529</name>
</gene>
<evidence type="ECO:0000256" key="2">
    <source>
        <dbReference type="ARBA" id="ARBA00022989"/>
    </source>
</evidence>
<sequence length="349" mass="37999">MTDVAAAKREERKRRILEKGSSRLSRITNTGRGKDYEGLDTSTVTPPRMPTSDSKEAPAIVSNATATATRSTDITESSQVQGETENDQFTSMLAAVQARMSNEAPGGTMPKDPLALMQQVMGRGLQTDAVAGAANAAGASRASSAQTTEVAHVQRSVQRIRLVQATLVFVFAFYIVFSSIFSHSHNTGLTGRSIPTDSMDKFSRDSFMRQWASLAWEYTPITAWLSKDDPSVFPWGALRTPLDWLRPYLGMAGESPWFDAELPAWPIFWVFVSMELGLQGIRIAMLQRAPVSLPGTLESVVSMYAPGVRALLTPLLTMGSLASSLVDDLCILLFAIGLGVLFCHVWTQS</sequence>
<feature type="transmembrane region" description="Helical" evidence="5">
    <location>
        <begin position="162"/>
        <end position="181"/>
    </location>
</feature>
<name>A0AAJ5YYY6_9BASI</name>